<dbReference type="CDD" id="cd12254">
    <property type="entry name" value="RRM_hnRNPH_ESRPs_RBM12_like"/>
    <property type="match status" value="1"/>
</dbReference>
<feature type="domain" description="RRM" evidence="4">
    <location>
        <begin position="396"/>
        <end position="471"/>
    </location>
</feature>
<evidence type="ECO:0000259" key="4">
    <source>
        <dbReference type="PROSITE" id="PS50102"/>
    </source>
</evidence>
<dbReference type="OMA" id="FNNTCIQ"/>
<feature type="domain" description="RRM" evidence="4">
    <location>
        <begin position="4"/>
        <end position="76"/>
    </location>
</feature>
<evidence type="ECO:0000313" key="6">
    <source>
        <dbReference type="Proteomes" id="UP000007799"/>
    </source>
</evidence>
<dbReference type="FunCoup" id="F2U536">
    <property type="interactions" value="1748"/>
</dbReference>
<feature type="compositionally biased region" description="Acidic residues" evidence="3">
    <location>
        <begin position="277"/>
        <end position="307"/>
    </location>
</feature>
<dbReference type="SMART" id="SM00360">
    <property type="entry name" value="RRM"/>
    <property type="match status" value="6"/>
</dbReference>
<accession>F2U536</accession>
<keyword evidence="6" id="KW-1185">Reference proteome</keyword>
<reference evidence="5" key="1">
    <citation type="submission" date="2009-08" db="EMBL/GenBank/DDBJ databases">
        <title>Annotation of Salpingoeca rosetta.</title>
        <authorList>
            <consortium name="The Broad Institute Genome Sequencing Platform"/>
            <person name="Russ C."/>
            <person name="Cuomo C."/>
            <person name="Burger G."/>
            <person name="Gray M.W."/>
            <person name="Holland P.W.H."/>
            <person name="King N."/>
            <person name="Lang F.B.F."/>
            <person name="Roger A.J."/>
            <person name="Ruiz-Trillo I."/>
            <person name="Young S.K."/>
            <person name="Zeng Q."/>
            <person name="Gargeya S."/>
            <person name="Alvarado L."/>
            <person name="Berlin A."/>
            <person name="Chapman S.B."/>
            <person name="Chen Z."/>
            <person name="Freedman E."/>
            <person name="Gellesch M."/>
            <person name="Goldberg J."/>
            <person name="Griggs A."/>
            <person name="Gujja S."/>
            <person name="Heilman E."/>
            <person name="Heiman D."/>
            <person name="Howarth C."/>
            <person name="Mehta T."/>
            <person name="Neiman D."/>
            <person name="Pearson M."/>
            <person name="Roberts A."/>
            <person name="Saif S."/>
            <person name="Shea T."/>
            <person name="Shenoy N."/>
            <person name="Sisk P."/>
            <person name="Stolte C."/>
            <person name="Sykes S."/>
            <person name="White J."/>
            <person name="Yandava C."/>
            <person name="Haas B."/>
            <person name="Nusbaum C."/>
            <person name="Birren B."/>
        </authorList>
    </citation>
    <scope>NUCLEOTIDE SEQUENCE [LARGE SCALE GENOMIC DNA]</scope>
    <source>
        <strain evidence="5">ATCC 50818</strain>
    </source>
</reference>
<dbReference type="STRING" id="946362.F2U536"/>
<feature type="compositionally biased region" description="Acidic residues" evidence="3">
    <location>
        <begin position="252"/>
        <end position="264"/>
    </location>
</feature>
<dbReference type="EMBL" id="GL832961">
    <property type="protein sequence ID" value="EGD82752.1"/>
    <property type="molecule type" value="Genomic_DNA"/>
</dbReference>
<dbReference type="AlphaFoldDB" id="F2U536"/>
<dbReference type="GeneID" id="16076575"/>
<dbReference type="RefSeq" id="XP_004995988.1">
    <property type="nucleotide sequence ID" value="XM_004995931.1"/>
</dbReference>
<dbReference type="KEGG" id="sre:PTSG_03403"/>
<evidence type="ECO:0000256" key="1">
    <source>
        <dbReference type="ARBA" id="ARBA00022884"/>
    </source>
</evidence>
<feature type="compositionally biased region" description="Basic and acidic residues" evidence="3">
    <location>
        <begin position="114"/>
        <end position="129"/>
    </location>
</feature>
<feature type="domain" description="RRM" evidence="4">
    <location>
        <begin position="806"/>
        <end position="889"/>
    </location>
</feature>
<dbReference type="Proteomes" id="UP000007799">
    <property type="component" value="Unassembled WGS sequence"/>
</dbReference>
<name>F2U536_SALR5</name>
<feature type="compositionally biased region" description="Acidic residues" evidence="3">
    <location>
        <begin position="378"/>
        <end position="388"/>
    </location>
</feature>
<dbReference type="InParanoid" id="F2U536"/>
<feature type="region of interest" description="Disordered" evidence="3">
    <location>
        <begin position="177"/>
        <end position="388"/>
    </location>
</feature>
<feature type="region of interest" description="Disordered" evidence="3">
    <location>
        <begin position="108"/>
        <end position="132"/>
    </location>
</feature>
<feature type="region of interest" description="Disordered" evidence="3">
    <location>
        <begin position="994"/>
        <end position="1027"/>
    </location>
</feature>
<dbReference type="GO" id="GO:0003723">
    <property type="term" value="F:RNA binding"/>
    <property type="evidence" value="ECO:0007669"/>
    <property type="project" value="UniProtKB-UniRule"/>
</dbReference>
<sequence>MSSSRIIIKGLPKKFNESRLRTIFGEHGDITQILYLPKRRIAYVGYSEEKMAEGAVEYRNETYIDTDQIKVSLAFGVGDERIPRPWSQYSKGSSANAALQKKREMVLRQKKGKKAQEEKQQKQEVKEANASKTLATLEKEQDMLKKLYDVEANPQLNPELHEYMQVMVPKNKRLVWANDGGNTGSRSRQGQRAAAGGGGGGDESVPIADRDDGGDGDDAEKQGKVKATLQSVPSKRRGGEGVTYVRQHLQFEDSDDDDTDDEEYQTAPGVAKKDSSDEASSDDDDDDDDDDDAGDKDEKDEDEDMSDSEWLKSKIKSKKKEDNEGGDDDNGSDDGSSGSDSSDGEEGSDNDDAQPSKSKKKNKKKKGSESGKAQLFSDDSDEEDEASEQGDSIIVFTAKLQGLPFRCTEQQVREFFSPLSVVDIRFLLDRRKRGKGVAFVDFATKRDYKAALKKHRQTLGPRFVEVLPSKTRKLPALKPTEGREAKVYPAPLGEDDKGLDETGRIFVRNLAYVCTEDDIRALFEKFGPLSEVHMPLDTQTKKPKGIAFVTFLHPENAVKAFTQLDASVFKGRLLHLLPARTRDSDSGIVNVDTTNYKEKKAAELKSKRENSYNWNTLFLRQDAVADSMAAELGVSKGELLNAKSDSGLAVRLAMGETRIIQDNKQFLRQHGVYLDAFDTRVTGRSKTVILVKNLPFNSTEADLRPMFEKHGAVDKFVFPPSRTMALVSFIEPSEARAAFRGLAYRKYKGEMLYLEWAPENVFAVPEEEEEVQDEATAAAPKISLAAIRGVHGQGEAAVELESTASTTVFVKNLNFETGDNALYNLFQTCGTIRSCRVATKKNPHNPQELLSMGFGFVEFKTHAEAVKAMKKLQGAELDGHKLELKLSTRTQQQQGPVARREGKLIKGATTKVVVRNVAFEATKKDIRQLFTPYGDVKSVRLPPKSFDPTQHRGFAFVEFSSKEEAKSAFEALSGSTHLYGRRLNLEFAKDDNSVEKLRSKARTAKRATADQPSKKAKLHNVDDAKRW</sequence>
<gene>
    <name evidence="5" type="ORF">PTSG_03403</name>
</gene>
<dbReference type="PANTHER" id="PTHR10352">
    <property type="entry name" value="EUKARYOTIC TRANSLATION INITIATION FACTOR 3 SUBUNIT G"/>
    <property type="match status" value="1"/>
</dbReference>
<dbReference type="PROSITE" id="PS50102">
    <property type="entry name" value="RRM"/>
    <property type="match status" value="6"/>
</dbReference>
<protein>
    <recommendedName>
        <fullName evidence="4">RRM domain-containing protein</fullName>
    </recommendedName>
</protein>
<feature type="domain" description="RRM" evidence="4">
    <location>
        <begin position="910"/>
        <end position="990"/>
    </location>
</feature>
<feature type="compositionally biased region" description="Basic residues" evidence="3">
    <location>
        <begin position="357"/>
        <end position="366"/>
    </location>
</feature>
<dbReference type="Pfam" id="PF00076">
    <property type="entry name" value="RRM_1"/>
    <property type="match status" value="6"/>
</dbReference>
<keyword evidence="1 2" id="KW-0694">RNA-binding</keyword>
<dbReference type="CDD" id="cd12317">
    <property type="entry name" value="RRM4_RBM19_RRM3_MRD1"/>
    <property type="match status" value="1"/>
</dbReference>
<dbReference type="Gene3D" id="3.30.70.330">
    <property type="match status" value="6"/>
</dbReference>
<dbReference type="InterPro" id="IPR012677">
    <property type="entry name" value="Nucleotide-bd_a/b_plait_sf"/>
</dbReference>
<dbReference type="OrthoDB" id="439639at2759"/>
<dbReference type="CDD" id="cd12320">
    <property type="entry name" value="RRM6_RBM19_RRM5_MRD1"/>
    <property type="match status" value="1"/>
</dbReference>
<dbReference type="InterPro" id="IPR035979">
    <property type="entry name" value="RBD_domain_sf"/>
</dbReference>
<dbReference type="CDD" id="cd12318">
    <property type="entry name" value="RRM5_RBM19_like"/>
    <property type="match status" value="1"/>
</dbReference>
<feature type="compositionally biased region" description="Low complexity" evidence="3">
    <location>
        <begin position="184"/>
        <end position="194"/>
    </location>
</feature>
<dbReference type="eggNOG" id="KOG0110">
    <property type="taxonomic scope" value="Eukaryota"/>
</dbReference>
<evidence type="ECO:0000256" key="2">
    <source>
        <dbReference type="PROSITE-ProRule" id="PRU00176"/>
    </source>
</evidence>
<dbReference type="FunFam" id="3.30.70.330:FF:000442">
    <property type="entry name" value="Multiple RNA-binding domain-containing protein 1"/>
    <property type="match status" value="1"/>
</dbReference>
<dbReference type="InterPro" id="IPR034423">
    <property type="entry name" value="RBM19_RRM5"/>
</dbReference>
<dbReference type="CDD" id="cd12567">
    <property type="entry name" value="RRM3_RBM19"/>
    <property type="match status" value="1"/>
</dbReference>
<dbReference type="InterPro" id="IPR034419">
    <property type="entry name" value="RBM19_RRM3"/>
</dbReference>
<dbReference type="InterPro" id="IPR000504">
    <property type="entry name" value="RRM_dom"/>
</dbReference>
<evidence type="ECO:0000256" key="3">
    <source>
        <dbReference type="SAM" id="MobiDB-lite"/>
    </source>
</evidence>
<feature type="domain" description="RRM" evidence="4">
    <location>
        <begin position="503"/>
        <end position="581"/>
    </location>
</feature>
<organism evidence="6">
    <name type="scientific">Salpingoeca rosetta (strain ATCC 50818 / BSB-021)</name>
    <dbReference type="NCBI Taxonomy" id="946362"/>
    <lineage>
        <taxon>Eukaryota</taxon>
        <taxon>Choanoflagellata</taxon>
        <taxon>Craspedida</taxon>
        <taxon>Salpingoecidae</taxon>
        <taxon>Salpingoeca</taxon>
    </lineage>
</organism>
<proteinExistence type="predicted"/>
<feature type="compositionally biased region" description="Acidic residues" evidence="3">
    <location>
        <begin position="342"/>
        <end position="352"/>
    </location>
</feature>
<feature type="domain" description="RRM" evidence="4">
    <location>
        <begin position="687"/>
        <end position="759"/>
    </location>
</feature>
<evidence type="ECO:0000313" key="5">
    <source>
        <dbReference type="EMBL" id="EGD82752.1"/>
    </source>
</evidence>
<feature type="compositionally biased region" description="Basic and acidic residues" evidence="3">
    <location>
        <begin position="208"/>
        <end position="223"/>
    </location>
</feature>
<dbReference type="SUPFAM" id="SSF54928">
    <property type="entry name" value="RNA-binding domain, RBD"/>
    <property type="match status" value="5"/>
</dbReference>